<dbReference type="EMBL" id="BSPP01000013">
    <property type="protein sequence ID" value="GLS88504.1"/>
    <property type="molecule type" value="Genomic_DNA"/>
</dbReference>
<sequence length="72" mass="7853">MPQAVGYEIGARLPWLARTRACRGQAGAPRFVWEQIGQGGTVWTERLYPAYLRAVLLWGLSDGGGYQLSGGD</sequence>
<proteinExistence type="predicted"/>
<accession>A0AA37X3C1</accession>
<reference evidence="1 2" key="1">
    <citation type="journal article" date="2014" name="Int. J. Syst. Evol. Microbiol.">
        <title>Complete genome sequence of Corynebacterium casei LMG S-19264T (=DSM 44701T), isolated from a smear-ripened cheese.</title>
        <authorList>
            <consortium name="US DOE Joint Genome Institute (JGI-PGF)"/>
            <person name="Walter F."/>
            <person name="Albersmeier A."/>
            <person name="Kalinowski J."/>
            <person name="Ruckert C."/>
        </authorList>
    </citation>
    <scope>NUCLEOTIDE SEQUENCE [LARGE SCALE GENOMIC DNA]</scope>
    <source>
        <strain evidence="1 2">NBRC 111766</strain>
    </source>
</reference>
<evidence type="ECO:0000313" key="1">
    <source>
        <dbReference type="EMBL" id="GLS88504.1"/>
    </source>
</evidence>
<protein>
    <submittedName>
        <fullName evidence="1">Uncharacterized protein</fullName>
    </submittedName>
</protein>
<keyword evidence="2" id="KW-1185">Reference proteome</keyword>
<organism evidence="1 2">
    <name type="scientific">Cypionkella aquatica</name>
    <dbReference type="NCBI Taxonomy" id="1756042"/>
    <lineage>
        <taxon>Bacteria</taxon>
        <taxon>Pseudomonadati</taxon>
        <taxon>Pseudomonadota</taxon>
        <taxon>Alphaproteobacteria</taxon>
        <taxon>Rhodobacterales</taxon>
        <taxon>Paracoccaceae</taxon>
        <taxon>Cypionkella</taxon>
    </lineage>
</organism>
<dbReference type="Proteomes" id="UP001157355">
    <property type="component" value="Unassembled WGS sequence"/>
</dbReference>
<evidence type="ECO:0000313" key="2">
    <source>
        <dbReference type="Proteomes" id="UP001157355"/>
    </source>
</evidence>
<name>A0AA37X3C1_9RHOB</name>
<dbReference type="AlphaFoldDB" id="A0AA37X3C1"/>
<comment type="caution">
    <text evidence="1">The sequence shown here is derived from an EMBL/GenBank/DDBJ whole genome shotgun (WGS) entry which is preliminary data.</text>
</comment>
<gene>
    <name evidence="1" type="ORF">GCM10010873_34780</name>
</gene>